<name>A0A834X8Z3_9FABA</name>
<accession>A0A834X8Z3</accession>
<organism evidence="2 3">
    <name type="scientific">Senna tora</name>
    <dbReference type="NCBI Taxonomy" id="362788"/>
    <lineage>
        <taxon>Eukaryota</taxon>
        <taxon>Viridiplantae</taxon>
        <taxon>Streptophyta</taxon>
        <taxon>Embryophyta</taxon>
        <taxon>Tracheophyta</taxon>
        <taxon>Spermatophyta</taxon>
        <taxon>Magnoliopsida</taxon>
        <taxon>eudicotyledons</taxon>
        <taxon>Gunneridae</taxon>
        <taxon>Pentapetalae</taxon>
        <taxon>rosids</taxon>
        <taxon>fabids</taxon>
        <taxon>Fabales</taxon>
        <taxon>Fabaceae</taxon>
        <taxon>Caesalpinioideae</taxon>
        <taxon>Cassia clade</taxon>
        <taxon>Senna</taxon>
    </lineage>
</organism>
<feature type="transmembrane region" description="Helical" evidence="1">
    <location>
        <begin position="12"/>
        <end position="34"/>
    </location>
</feature>
<proteinExistence type="predicted"/>
<sequence length="106" mass="11721">MRIFAQTLDKLFQLVSLIFLIKNGFGMSMFLGTYKTSSRQNVMLGRQSKAETEWKSYLTVGGATACRWWSCCGALVELPFAVDEATGGVVVATFFRLPSNVNVVLV</sequence>
<keyword evidence="1" id="KW-0472">Membrane</keyword>
<dbReference type="EMBL" id="JAAIUW010000003">
    <property type="protein sequence ID" value="KAF7839719.1"/>
    <property type="molecule type" value="Genomic_DNA"/>
</dbReference>
<keyword evidence="1" id="KW-0812">Transmembrane</keyword>
<protein>
    <submittedName>
        <fullName evidence="2">Nuclear poly(A) polymerase 3</fullName>
    </submittedName>
</protein>
<keyword evidence="1" id="KW-1133">Transmembrane helix</keyword>
<comment type="caution">
    <text evidence="2">The sequence shown here is derived from an EMBL/GenBank/DDBJ whole genome shotgun (WGS) entry which is preliminary data.</text>
</comment>
<keyword evidence="3" id="KW-1185">Reference proteome</keyword>
<evidence type="ECO:0000313" key="2">
    <source>
        <dbReference type="EMBL" id="KAF7839719.1"/>
    </source>
</evidence>
<reference evidence="2" key="1">
    <citation type="submission" date="2020-09" db="EMBL/GenBank/DDBJ databases">
        <title>Genome-Enabled Discovery of Anthraquinone Biosynthesis in Senna tora.</title>
        <authorList>
            <person name="Kang S.-H."/>
            <person name="Pandey R.P."/>
            <person name="Lee C.-M."/>
            <person name="Sim J.-S."/>
            <person name="Jeong J.-T."/>
            <person name="Choi B.-S."/>
            <person name="Jung M."/>
            <person name="Ginzburg D."/>
            <person name="Zhao K."/>
            <person name="Won S.Y."/>
            <person name="Oh T.-J."/>
            <person name="Yu Y."/>
            <person name="Kim N.-H."/>
            <person name="Lee O.R."/>
            <person name="Lee T.-H."/>
            <person name="Bashyal P."/>
            <person name="Kim T.-S."/>
            <person name="Lee W.-H."/>
            <person name="Kawkins C."/>
            <person name="Kim C.-K."/>
            <person name="Kim J.S."/>
            <person name="Ahn B.O."/>
            <person name="Rhee S.Y."/>
            <person name="Sohng J.K."/>
        </authorList>
    </citation>
    <scope>NUCLEOTIDE SEQUENCE</scope>
    <source>
        <tissue evidence="2">Leaf</tissue>
    </source>
</reference>
<evidence type="ECO:0000256" key="1">
    <source>
        <dbReference type="SAM" id="Phobius"/>
    </source>
</evidence>
<evidence type="ECO:0000313" key="3">
    <source>
        <dbReference type="Proteomes" id="UP000634136"/>
    </source>
</evidence>
<dbReference type="Proteomes" id="UP000634136">
    <property type="component" value="Unassembled WGS sequence"/>
</dbReference>
<dbReference type="AlphaFoldDB" id="A0A834X8Z3"/>
<gene>
    <name evidence="2" type="ORF">G2W53_008201</name>
</gene>